<evidence type="ECO:0000256" key="1">
    <source>
        <dbReference type="SAM" id="SignalP"/>
    </source>
</evidence>
<dbReference type="PROSITE" id="PS51257">
    <property type="entry name" value="PROKAR_LIPOPROTEIN"/>
    <property type="match status" value="1"/>
</dbReference>
<dbReference type="Proteomes" id="UP000245618">
    <property type="component" value="Unassembled WGS sequence"/>
</dbReference>
<keyword evidence="3" id="KW-1185">Reference proteome</keyword>
<evidence type="ECO:0000313" key="2">
    <source>
        <dbReference type="EMBL" id="PWA11717.1"/>
    </source>
</evidence>
<comment type="caution">
    <text evidence="2">The sequence shown here is derived from an EMBL/GenBank/DDBJ whole genome shotgun (WGS) entry which is preliminary data.</text>
</comment>
<reference evidence="2 3" key="1">
    <citation type="submission" date="2018-04" db="EMBL/GenBank/DDBJ databases">
        <title>Flavobacterium sp. nov., isolated from glacier ice.</title>
        <authorList>
            <person name="Liu Q."/>
            <person name="Xin Y.-H."/>
        </authorList>
    </citation>
    <scope>NUCLEOTIDE SEQUENCE [LARGE SCALE GENOMIC DNA]</scope>
    <source>
        <strain evidence="2 3">LB2P30</strain>
    </source>
</reference>
<organism evidence="2 3">
    <name type="scientific">Flavobacterium laiguense</name>
    <dbReference type="NCBI Taxonomy" id="2169409"/>
    <lineage>
        <taxon>Bacteria</taxon>
        <taxon>Pseudomonadati</taxon>
        <taxon>Bacteroidota</taxon>
        <taxon>Flavobacteriia</taxon>
        <taxon>Flavobacteriales</taxon>
        <taxon>Flavobacteriaceae</taxon>
        <taxon>Flavobacterium</taxon>
    </lineage>
</organism>
<dbReference type="GO" id="GO:0016788">
    <property type="term" value="F:hydrolase activity, acting on ester bonds"/>
    <property type="evidence" value="ECO:0007669"/>
    <property type="project" value="UniProtKB-ARBA"/>
</dbReference>
<dbReference type="OrthoDB" id="9764164at2"/>
<dbReference type="InterPro" id="IPR036514">
    <property type="entry name" value="SGNH_hydro_sf"/>
</dbReference>
<feature type="chain" id="PRO_5015470977" evidence="1">
    <location>
        <begin position="20"/>
        <end position="529"/>
    </location>
</feature>
<dbReference type="RefSeq" id="WP_116760254.1">
    <property type="nucleotide sequence ID" value="NZ_QCZH01000001.1"/>
</dbReference>
<accession>A0A2U1K2H8</accession>
<sequence length="529" mass="54589">MIKNFKWLLLASLSFVACNNNDDDSAPVEIPITPGSAVLTKYVALGDSFSAGYSDGALFVKGQEGSYVNVLSQQFAAAGGGAFTTPLTSDNVGGLLFGGVSNPDFVPRVAILGFNPDGTPKIAPVPFASTTEVMAHITGPFNNLGIPGAKSYHLIAPGYGSAAGLSLGTANPYFVRFATVPGTTVLKDATDQNPTFFSLWIGGNDVLAYATSGGVGVNQTGNLNPATYGKSDITDPGVFANVYSGLVTKLTEKGAKGVVANLPYVNTLPHFTTVPVNPLTASVLGGGSVAIGNATIKALNAQLYGPLKQALTAFGAGDRISLLSETNANPLLIKDESLPNLSAQLTAAFTPTLGAGTAAFYGLVFGQARQAKSTDLVLLTTKSAIGAAPTDKDSGIGIAPPSPLNKFGITYPLQDKHILIPTEIAEIKTATDAYNITIEATAAAKGLAFVDTRATMAQLSSGGIRFGTFQMTSSFVTGGAFSLDGVHPSARGYALIANLFVDAINTKYTATLRHVDLSVYPIQYPAVIK</sequence>
<dbReference type="EMBL" id="QCZH01000001">
    <property type="protein sequence ID" value="PWA11717.1"/>
    <property type="molecule type" value="Genomic_DNA"/>
</dbReference>
<protein>
    <submittedName>
        <fullName evidence="2">G-D-S-L family lipolytic protein</fullName>
    </submittedName>
</protein>
<gene>
    <name evidence="2" type="ORF">DB891_02625</name>
</gene>
<keyword evidence="1" id="KW-0732">Signal</keyword>
<proteinExistence type="predicted"/>
<dbReference type="AlphaFoldDB" id="A0A2U1K2H8"/>
<feature type="signal peptide" evidence="1">
    <location>
        <begin position="1"/>
        <end position="19"/>
    </location>
</feature>
<evidence type="ECO:0000313" key="3">
    <source>
        <dbReference type="Proteomes" id="UP000245618"/>
    </source>
</evidence>
<dbReference type="SUPFAM" id="SSF52266">
    <property type="entry name" value="SGNH hydrolase"/>
    <property type="match status" value="2"/>
</dbReference>
<dbReference type="Gene3D" id="3.40.50.1110">
    <property type="entry name" value="SGNH hydrolase"/>
    <property type="match status" value="2"/>
</dbReference>
<name>A0A2U1K2H8_9FLAO</name>